<keyword evidence="3" id="KW-1185">Reference proteome</keyword>
<dbReference type="PANTHER" id="PTHR11802:SF349">
    <property type="entry name" value="SERINE CARBOXYPEPTIDASE-LIKE 46"/>
    <property type="match status" value="1"/>
</dbReference>
<evidence type="ECO:0000313" key="3">
    <source>
        <dbReference type="Proteomes" id="UP000631114"/>
    </source>
</evidence>
<gene>
    <name evidence="2" type="ORF">IFM89_004913</name>
</gene>
<evidence type="ECO:0000313" key="2">
    <source>
        <dbReference type="EMBL" id="KAF9604207.1"/>
    </source>
</evidence>
<dbReference type="GO" id="GO:0006508">
    <property type="term" value="P:proteolysis"/>
    <property type="evidence" value="ECO:0007669"/>
    <property type="project" value="InterPro"/>
</dbReference>
<evidence type="ECO:0000256" key="1">
    <source>
        <dbReference type="ARBA" id="ARBA00009431"/>
    </source>
</evidence>
<accession>A0A835LTE2</accession>
<dbReference type="PANTHER" id="PTHR11802">
    <property type="entry name" value="SERINE PROTEASE FAMILY S10 SERINE CARBOXYPEPTIDASE"/>
    <property type="match status" value="1"/>
</dbReference>
<dbReference type="Pfam" id="PF00450">
    <property type="entry name" value="Peptidase_S10"/>
    <property type="match status" value="2"/>
</dbReference>
<organism evidence="2 3">
    <name type="scientific">Coptis chinensis</name>
    <dbReference type="NCBI Taxonomy" id="261450"/>
    <lineage>
        <taxon>Eukaryota</taxon>
        <taxon>Viridiplantae</taxon>
        <taxon>Streptophyta</taxon>
        <taxon>Embryophyta</taxon>
        <taxon>Tracheophyta</taxon>
        <taxon>Spermatophyta</taxon>
        <taxon>Magnoliopsida</taxon>
        <taxon>Ranunculales</taxon>
        <taxon>Ranunculaceae</taxon>
        <taxon>Coptidoideae</taxon>
        <taxon>Coptis</taxon>
    </lineage>
</organism>
<dbReference type="EMBL" id="JADFTS010000005">
    <property type="protein sequence ID" value="KAF9604207.1"/>
    <property type="molecule type" value="Genomic_DNA"/>
</dbReference>
<name>A0A835LTE2_9MAGN</name>
<dbReference type="InterPro" id="IPR001563">
    <property type="entry name" value="Peptidase_S10"/>
</dbReference>
<dbReference type="Gene3D" id="3.40.50.1820">
    <property type="entry name" value="alpha/beta hydrolase"/>
    <property type="match status" value="1"/>
</dbReference>
<protein>
    <submittedName>
        <fullName evidence="2">Uncharacterized protein</fullName>
    </submittedName>
</protein>
<proteinExistence type="inferred from homology"/>
<dbReference type="Proteomes" id="UP000631114">
    <property type="component" value="Unassembled WGS sequence"/>
</dbReference>
<dbReference type="SUPFAM" id="SSF53474">
    <property type="entry name" value="alpha/beta-Hydrolases"/>
    <property type="match status" value="1"/>
</dbReference>
<dbReference type="OrthoDB" id="443318at2759"/>
<comment type="similarity">
    <text evidence="1">Belongs to the peptidase S10 family.</text>
</comment>
<reference evidence="2 3" key="1">
    <citation type="submission" date="2020-10" db="EMBL/GenBank/DDBJ databases">
        <title>The Coptis chinensis genome and diversification of protoberbering-type alkaloids.</title>
        <authorList>
            <person name="Wang B."/>
            <person name="Shu S."/>
            <person name="Song C."/>
            <person name="Liu Y."/>
        </authorList>
    </citation>
    <scope>NUCLEOTIDE SEQUENCE [LARGE SCALE GENOMIC DNA]</scope>
    <source>
        <strain evidence="2">HL-2020</strain>
        <tissue evidence="2">Leaf</tissue>
    </source>
</reference>
<dbReference type="AlphaFoldDB" id="A0A835LTE2"/>
<dbReference type="InterPro" id="IPR029058">
    <property type="entry name" value="AB_hydrolase_fold"/>
</dbReference>
<comment type="caution">
    <text evidence="2">The sequence shown here is derived from an EMBL/GenBank/DDBJ whole genome shotgun (WGS) entry which is preliminary data.</text>
</comment>
<dbReference type="GO" id="GO:0005773">
    <property type="term" value="C:vacuole"/>
    <property type="evidence" value="ECO:0007669"/>
    <property type="project" value="TreeGrafter"/>
</dbReference>
<dbReference type="GO" id="GO:0004185">
    <property type="term" value="F:serine-type carboxypeptidase activity"/>
    <property type="evidence" value="ECO:0007669"/>
    <property type="project" value="InterPro"/>
</dbReference>
<sequence length="349" mass="38512">MFHFKQYSGYTVTDAQHGRALFYYFAEADSVDPLTRPLTLWLNGASNVLYVESPIGVGFCIQIQAQTTSDGMTLKLESYAGHYVPQLAALIVEYNKMPNIAPIKLKAIAVILLPLLLSHPNLDISITSGDYLWSHGALSDETLALEKTICNDSTFWKQRVHGNLSSACTEVYTRVSAEVGNIDSSDILLPLCLSSTNAVQFKSLGIHASLDAKLSQTKTSGDPCLTDRIFTYLNRPEVQKHFMPIQPFFHTNWGFCRGGPLSYQMDNLDMNIIPVMSDIIIAGIPLMLFSGDQDTKIPLTQTRTIANMIARDLKALPIYKIRSLIGGWAQSFSGIKDGKNVAHSNICNG</sequence>